<comment type="cofactor">
    <cofactor evidence="13">
        <name>Mg(2+)</name>
        <dbReference type="ChEBI" id="CHEBI:18420"/>
    </cofactor>
    <text evidence="13">Binds 2 magnesium ions per subunit.</text>
</comment>
<keyword evidence="8 13" id="KW-0227">DNA damage</keyword>
<dbReference type="Gene3D" id="3.40.1170.60">
    <property type="match status" value="1"/>
</dbReference>
<keyword evidence="9 13" id="KW-0460">Magnesium</keyword>
<dbReference type="AlphaFoldDB" id="A0A521BPN8"/>
<dbReference type="GO" id="GO:0003887">
    <property type="term" value="F:DNA-directed DNA polymerase activity"/>
    <property type="evidence" value="ECO:0007669"/>
    <property type="project" value="UniProtKB-UniRule"/>
</dbReference>
<gene>
    <name evidence="13" type="primary">dinB</name>
    <name evidence="15" type="ORF">SAMN06264849_102268</name>
</gene>
<evidence type="ECO:0000313" key="15">
    <source>
        <dbReference type="EMBL" id="SMO49107.1"/>
    </source>
</evidence>
<keyword evidence="13" id="KW-0515">Mutator protein</keyword>
<dbReference type="PROSITE" id="PS50173">
    <property type="entry name" value="UMUC"/>
    <property type="match status" value="1"/>
</dbReference>
<dbReference type="EC" id="2.7.7.7" evidence="13"/>
<dbReference type="SUPFAM" id="SSF100879">
    <property type="entry name" value="Lesion bypass DNA polymerase (Y-family), little finger domain"/>
    <property type="match status" value="1"/>
</dbReference>
<dbReference type="NCBIfam" id="NF002677">
    <property type="entry name" value="PRK02406.1"/>
    <property type="match status" value="1"/>
</dbReference>
<dbReference type="Gene3D" id="1.10.150.20">
    <property type="entry name" value="5' to 3' exonuclease, C-terminal subdomain"/>
    <property type="match status" value="1"/>
</dbReference>
<dbReference type="InterPro" id="IPR017961">
    <property type="entry name" value="DNA_pol_Y-fam_little_finger"/>
</dbReference>
<comment type="catalytic activity">
    <reaction evidence="12 13">
        <text>DNA(n) + a 2'-deoxyribonucleoside 5'-triphosphate = DNA(n+1) + diphosphate</text>
        <dbReference type="Rhea" id="RHEA:22508"/>
        <dbReference type="Rhea" id="RHEA-COMP:17339"/>
        <dbReference type="Rhea" id="RHEA-COMP:17340"/>
        <dbReference type="ChEBI" id="CHEBI:33019"/>
        <dbReference type="ChEBI" id="CHEBI:61560"/>
        <dbReference type="ChEBI" id="CHEBI:173112"/>
        <dbReference type="EC" id="2.7.7.7"/>
    </reaction>
</comment>
<evidence type="ECO:0000256" key="3">
    <source>
        <dbReference type="ARBA" id="ARBA00022490"/>
    </source>
</evidence>
<keyword evidence="3 13" id="KW-0963">Cytoplasm</keyword>
<dbReference type="GO" id="GO:0042276">
    <property type="term" value="P:error-prone translesion synthesis"/>
    <property type="evidence" value="ECO:0007669"/>
    <property type="project" value="TreeGrafter"/>
</dbReference>
<sequence>MKDSGRTILLADMNAFYASVEQAFNPSLRNQPVIICGDPQQRRGIVLAASYEAKNLGVKTGMTVSKAKELCPEARCLPPRMNTYVQVSIRIIEILKQFSPLVEPFSIDEAFVELTGCESLLGSEKRAAQRIQRQIHMETGIHSSIGVGPNKLLAKMAAGMKKPQGITILSHEDVPEKLWPLPVGKLFGIGNRMEHHLYRMGIRTIGDLARTDPRLLRHRFGVIGQVLYESAHGTDSSPVDPYSLDGNKSIGHQFTLPRDYTEIKDIRLVLRELTEEVASRARKAGYIGRTVSLTIKGADFHSIHRSLTIPHASNLGHPLFQATMELLHRHWTGQAIRLIGVTLSNLQPDQGVQLNLFKDLNREHRLADTMDKIREKFGPESICLAESLLESSLYSDRAGKIGGHHR</sequence>
<keyword evidence="13" id="KW-0239">DNA-directed DNA polymerase</keyword>
<dbReference type="InterPro" id="IPR050116">
    <property type="entry name" value="DNA_polymerase-Y"/>
</dbReference>
<comment type="similarity">
    <text evidence="2 13">Belongs to the DNA polymerase type-Y family.</text>
</comment>
<evidence type="ECO:0000256" key="4">
    <source>
        <dbReference type="ARBA" id="ARBA00022679"/>
    </source>
</evidence>
<dbReference type="HAMAP" id="MF_01113">
    <property type="entry name" value="DNApol_IV"/>
    <property type="match status" value="1"/>
</dbReference>
<comment type="function">
    <text evidence="13">Poorly processive, error-prone DNA polymerase involved in untargeted mutagenesis. Copies undamaged DNA at stalled replication forks, which arise in vivo from mismatched or misaligned primer ends. These misaligned primers can be extended by PolIV. Exhibits no 3'-5' exonuclease (proofreading) activity. May be involved in translesional synthesis, in conjunction with the beta clamp from PolIII.</text>
</comment>
<evidence type="ECO:0000256" key="13">
    <source>
        <dbReference type="HAMAP-Rule" id="MF_01113"/>
    </source>
</evidence>
<evidence type="ECO:0000256" key="11">
    <source>
        <dbReference type="ARBA" id="ARBA00023204"/>
    </source>
</evidence>
<dbReference type="InterPro" id="IPR043502">
    <property type="entry name" value="DNA/RNA_pol_sf"/>
</dbReference>
<dbReference type="Gene3D" id="3.30.70.270">
    <property type="match status" value="1"/>
</dbReference>
<keyword evidence="16" id="KW-1185">Reference proteome</keyword>
<dbReference type="SUPFAM" id="SSF56672">
    <property type="entry name" value="DNA/RNA polymerases"/>
    <property type="match status" value="1"/>
</dbReference>
<keyword evidence="7 13" id="KW-0479">Metal-binding</keyword>
<dbReference type="EMBL" id="FXTI01000002">
    <property type="protein sequence ID" value="SMO49107.1"/>
    <property type="molecule type" value="Genomic_DNA"/>
</dbReference>
<keyword evidence="11 13" id="KW-0234">DNA repair</keyword>
<dbReference type="CDD" id="cd03586">
    <property type="entry name" value="PolY_Pol_IV_kappa"/>
    <property type="match status" value="1"/>
</dbReference>
<reference evidence="15 16" key="1">
    <citation type="submission" date="2017-05" db="EMBL/GenBank/DDBJ databases">
        <authorList>
            <person name="Varghese N."/>
            <person name="Submissions S."/>
        </authorList>
    </citation>
    <scope>NUCLEOTIDE SEQUENCE [LARGE SCALE GENOMIC DNA]</scope>
    <source>
        <strain evidence="15 16">DSM 45474</strain>
    </source>
</reference>
<dbReference type="PANTHER" id="PTHR11076">
    <property type="entry name" value="DNA REPAIR POLYMERASE UMUC / TRANSFERASE FAMILY MEMBER"/>
    <property type="match status" value="1"/>
</dbReference>
<evidence type="ECO:0000256" key="10">
    <source>
        <dbReference type="ARBA" id="ARBA00023125"/>
    </source>
</evidence>
<evidence type="ECO:0000256" key="12">
    <source>
        <dbReference type="ARBA" id="ARBA00049244"/>
    </source>
</evidence>
<organism evidence="15 16">
    <name type="scientific">Melghirimyces algeriensis</name>
    <dbReference type="NCBI Taxonomy" id="910412"/>
    <lineage>
        <taxon>Bacteria</taxon>
        <taxon>Bacillati</taxon>
        <taxon>Bacillota</taxon>
        <taxon>Bacilli</taxon>
        <taxon>Bacillales</taxon>
        <taxon>Thermoactinomycetaceae</taxon>
        <taxon>Melghirimyces</taxon>
    </lineage>
</organism>
<evidence type="ECO:0000256" key="9">
    <source>
        <dbReference type="ARBA" id="ARBA00022842"/>
    </source>
</evidence>
<dbReference type="NCBIfam" id="NF002848">
    <property type="entry name" value="PRK03103.1"/>
    <property type="match status" value="1"/>
</dbReference>
<feature type="binding site" evidence="13">
    <location>
        <position position="108"/>
    </location>
    <ligand>
        <name>Mg(2+)</name>
        <dbReference type="ChEBI" id="CHEBI:18420"/>
    </ligand>
</feature>
<dbReference type="GO" id="GO:0006281">
    <property type="term" value="P:DNA repair"/>
    <property type="evidence" value="ECO:0007669"/>
    <property type="project" value="UniProtKB-UniRule"/>
</dbReference>
<proteinExistence type="inferred from homology"/>
<dbReference type="GO" id="GO:0006261">
    <property type="term" value="P:DNA-templated DNA replication"/>
    <property type="evidence" value="ECO:0007669"/>
    <property type="project" value="UniProtKB-UniRule"/>
</dbReference>
<dbReference type="GO" id="GO:0000287">
    <property type="term" value="F:magnesium ion binding"/>
    <property type="evidence" value="ECO:0007669"/>
    <property type="project" value="UniProtKB-UniRule"/>
</dbReference>
<dbReference type="InterPro" id="IPR001126">
    <property type="entry name" value="UmuC"/>
</dbReference>
<keyword evidence="10 13" id="KW-0238">DNA-binding</keyword>
<dbReference type="Proteomes" id="UP000315636">
    <property type="component" value="Unassembled WGS sequence"/>
</dbReference>
<feature type="site" description="Substrate discrimination" evidence="13">
    <location>
        <position position="17"/>
    </location>
</feature>
<dbReference type="GO" id="GO:0005829">
    <property type="term" value="C:cytosol"/>
    <property type="evidence" value="ECO:0007669"/>
    <property type="project" value="TreeGrafter"/>
</dbReference>
<dbReference type="InterPro" id="IPR022880">
    <property type="entry name" value="DNApol_IV"/>
</dbReference>
<dbReference type="Pfam" id="PF00817">
    <property type="entry name" value="IMS"/>
    <property type="match status" value="1"/>
</dbReference>
<evidence type="ECO:0000256" key="5">
    <source>
        <dbReference type="ARBA" id="ARBA00022695"/>
    </source>
</evidence>
<dbReference type="InterPro" id="IPR036775">
    <property type="entry name" value="DNA_pol_Y-fam_lit_finger_sf"/>
</dbReference>
<evidence type="ECO:0000256" key="6">
    <source>
        <dbReference type="ARBA" id="ARBA00022705"/>
    </source>
</evidence>
<dbReference type="Gene3D" id="3.30.1490.100">
    <property type="entry name" value="DNA polymerase, Y-family, little finger domain"/>
    <property type="match status" value="1"/>
</dbReference>
<keyword evidence="5 13" id="KW-0548">Nucleotidyltransferase</keyword>
<comment type="subcellular location">
    <subcellularLocation>
        <location evidence="1 13">Cytoplasm</location>
    </subcellularLocation>
</comment>
<name>A0A521BPN8_9BACL</name>
<evidence type="ECO:0000256" key="1">
    <source>
        <dbReference type="ARBA" id="ARBA00004496"/>
    </source>
</evidence>
<dbReference type="Pfam" id="PF21999">
    <property type="entry name" value="IMS_HHH_1"/>
    <property type="match status" value="1"/>
</dbReference>
<evidence type="ECO:0000313" key="16">
    <source>
        <dbReference type="Proteomes" id="UP000315636"/>
    </source>
</evidence>
<evidence type="ECO:0000259" key="14">
    <source>
        <dbReference type="PROSITE" id="PS50173"/>
    </source>
</evidence>
<feature type="domain" description="UmuC" evidence="14">
    <location>
        <begin position="8"/>
        <end position="190"/>
    </location>
</feature>
<dbReference type="OrthoDB" id="9808813at2"/>
<dbReference type="Pfam" id="PF11799">
    <property type="entry name" value="IMS_C"/>
    <property type="match status" value="1"/>
</dbReference>
<protein>
    <recommendedName>
        <fullName evidence="13">DNA polymerase IV</fullName>
        <shortName evidence="13">Pol IV</shortName>
        <ecNumber evidence="13">2.7.7.7</ecNumber>
    </recommendedName>
</protein>
<feature type="active site" evidence="13">
    <location>
        <position position="109"/>
    </location>
</feature>
<evidence type="ECO:0000256" key="8">
    <source>
        <dbReference type="ARBA" id="ARBA00022763"/>
    </source>
</evidence>
<dbReference type="RefSeq" id="WP_142504568.1">
    <property type="nucleotide sequence ID" value="NZ_FXTI01000002.1"/>
</dbReference>
<dbReference type="InterPro" id="IPR053848">
    <property type="entry name" value="IMS_HHH_1"/>
</dbReference>
<dbReference type="GO" id="GO:0003684">
    <property type="term" value="F:damaged DNA binding"/>
    <property type="evidence" value="ECO:0007669"/>
    <property type="project" value="InterPro"/>
</dbReference>
<evidence type="ECO:0000256" key="2">
    <source>
        <dbReference type="ARBA" id="ARBA00010945"/>
    </source>
</evidence>
<feature type="binding site" evidence="13">
    <location>
        <position position="12"/>
    </location>
    <ligand>
        <name>Mg(2+)</name>
        <dbReference type="ChEBI" id="CHEBI:18420"/>
    </ligand>
</feature>
<dbReference type="GO" id="GO:0009432">
    <property type="term" value="P:SOS response"/>
    <property type="evidence" value="ECO:0007669"/>
    <property type="project" value="TreeGrafter"/>
</dbReference>
<accession>A0A521BPN8</accession>
<dbReference type="PANTHER" id="PTHR11076:SF35">
    <property type="entry name" value="DNA REPAIR PROTEIN HOMOLOG YOBH"/>
    <property type="match status" value="1"/>
</dbReference>
<comment type="subunit">
    <text evidence="13">Monomer.</text>
</comment>
<keyword evidence="4 13" id="KW-0808">Transferase</keyword>
<dbReference type="InterPro" id="IPR043128">
    <property type="entry name" value="Rev_trsase/Diguanyl_cyclase"/>
</dbReference>
<keyword evidence="6 13" id="KW-0235">DNA replication</keyword>
<evidence type="ECO:0000256" key="7">
    <source>
        <dbReference type="ARBA" id="ARBA00022723"/>
    </source>
</evidence>